<dbReference type="SUPFAM" id="SSF53448">
    <property type="entry name" value="Nucleotide-diphospho-sugar transferases"/>
    <property type="match status" value="1"/>
</dbReference>
<evidence type="ECO:0000256" key="1">
    <source>
        <dbReference type="ARBA" id="ARBA00022676"/>
    </source>
</evidence>
<keyword evidence="2 4" id="KW-0808">Transferase</keyword>
<reference evidence="4 5" key="1">
    <citation type="submission" date="2014-03" db="EMBL/GenBank/DDBJ databases">
        <title>Genomics of Bifidobacteria.</title>
        <authorList>
            <person name="Ventura M."/>
            <person name="Milani C."/>
            <person name="Lugli G.A."/>
        </authorList>
    </citation>
    <scope>NUCLEOTIDE SEQUENCE [LARGE SCALE GENOMIC DNA]</scope>
    <source>
        <strain evidence="4 5">LMG 11341</strain>
    </source>
</reference>
<dbReference type="GO" id="GO:0050501">
    <property type="term" value="F:hyaluronan synthase activity"/>
    <property type="evidence" value="ECO:0007669"/>
    <property type="project" value="UniProtKB-EC"/>
</dbReference>
<keyword evidence="5" id="KW-1185">Reference proteome</keyword>
<comment type="caution">
    <text evidence="4">The sequence shown here is derived from an EMBL/GenBank/DDBJ whole genome shotgun (WGS) entry which is preliminary data.</text>
</comment>
<organism evidence="4 5">
    <name type="scientific">Bifidobacterium merycicum</name>
    <dbReference type="NCBI Taxonomy" id="78345"/>
    <lineage>
        <taxon>Bacteria</taxon>
        <taxon>Bacillati</taxon>
        <taxon>Actinomycetota</taxon>
        <taxon>Actinomycetes</taxon>
        <taxon>Bifidobacteriales</taxon>
        <taxon>Bifidobacteriaceae</taxon>
        <taxon>Bifidobacterium</taxon>
    </lineage>
</organism>
<dbReference type="CDD" id="cd00761">
    <property type="entry name" value="Glyco_tranf_GTA_type"/>
    <property type="match status" value="1"/>
</dbReference>
<feature type="domain" description="Glycosyltransferase 2-like" evidence="3">
    <location>
        <begin position="10"/>
        <end position="178"/>
    </location>
</feature>
<evidence type="ECO:0000313" key="5">
    <source>
        <dbReference type="Proteomes" id="UP000029060"/>
    </source>
</evidence>
<dbReference type="InterPro" id="IPR029044">
    <property type="entry name" value="Nucleotide-diphossugar_trans"/>
</dbReference>
<dbReference type="OrthoDB" id="3171021at2"/>
<dbReference type="RefSeq" id="WP_033523322.1">
    <property type="nucleotide sequence ID" value="NZ_JGZC01000008.1"/>
</dbReference>
<dbReference type="EMBL" id="JGZC01000008">
    <property type="protein sequence ID" value="KFI69641.1"/>
    <property type="molecule type" value="Genomic_DNA"/>
</dbReference>
<dbReference type="EC" id="2.4.1.226" evidence="4"/>
<dbReference type="Proteomes" id="UP000029060">
    <property type="component" value="Unassembled WGS sequence"/>
</dbReference>
<dbReference type="InterPro" id="IPR001173">
    <property type="entry name" value="Glyco_trans_2-like"/>
</dbReference>
<dbReference type="Gene3D" id="3.90.550.10">
    <property type="entry name" value="Spore Coat Polysaccharide Biosynthesis Protein SpsA, Chain A"/>
    <property type="match status" value="1"/>
</dbReference>
<evidence type="ECO:0000256" key="2">
    <source>
        <dbReference type="ARBA" id="ARBA00022679"/>
    </source>
</evidence>
<name>A0A087BF41_9BIFI</name>
<dbReference type="eggNOG" id="COG1216">
    <property type="taxonomic scope" value="Bacteria"/>
</dbReference>
<dbReference type="AlphaFoldDB" id="A0A087BF41"/>
<dbReference type="STRING" id="78345.BMERY_1730"/>
<protein>
    <submittedName>
        <fullName evidence="4">Glycosyltransferase, group 2 family protein</fullName>
        <ecNumber evidence="4">2.4.1.212</ecNumber>
        <ecNumber evidence="4">2.4.1.226</ecNumber>
    </submittedName>
</protein>
<dbReference type="PANTHER" id="PTHR22916">
    <property type="entry name" value="GLYCOSYLTRANSFERASE"/>
    <property type="match status" value="1"/>
</dbReference>
<proteinExistence type="predicted"/>
<dbReference type="PANTHER" id="PTHR22916:SF51">
    <property type="entry name" value="GLYCOSYLTRANSFERASE EPSH-RELATED"/>
    <property type="match status" value="1"/>
</dbReference>
<accession>A0A087BF41</accession>
<evidence type="ECO:0000313" key="4">
    <source>
        <dbReference type="EMBL" id="KFI69641.1"/>
    </source>
</evidence>
<sequence length="347" mass="39049">MVDGSDPLVSIVVPVFKVASLLDKCVDSLVGQTYANIEIFLVDDGSPDDSPQRCDAWGERDPRVHVIHKRNEGVSVARNAGLDAARGEYVWFVDGDDYVSYHAVEELVKRAERTRADIVFCSNAESVFKDGRYTVTRHNRLLDFDTATNSEFVEHFAALSDAQYVCPPWNKLFRRSFLSDNDGRFTPGVLVGQDSLFNFPLYAKAQRVSCVPQALYYYVIRSGSAVSSFNPGWFAARKRVHAELLPVISRWNPEYLNRHGNRLIKNLDIIIGAMYAGQRKVQGKERRSLLDGIVHDPVVAELLADTKPVGRRNKLTAAVLRTRSTLIVSWYGRALGLMKIIKKTLKK</sequence>
<dbReference type="EC" id="2.4.1.212" evidence="4"/>
<evidence type="ECO:0000259" key="3">
    <source>
        <dbReference type="Pfam" id="PF00535"/>
    </source>
</evidence>
<dbReference type="GO" id="GO:0050510">
    <property type="term" value="F:N-acetylgalactosaminyl-proteoglycan 3-beta-glucuronosyltransferase activity"/>
    <property type="evidence" value="ECO:0007669"/>
    <property type="project" value="UniProtKB-EC"/>
</dbReference>
<dbReference type="Pfam" id="PF00535">
    <property type="entry name" value="Glycos_transf_2"/>
    <property type="match status" value="1"/>
</dbReference>
<keyword evidence="1 4" id="KW-0328">Glycosyltransferase</keyword>
<gene>
    <name evidence="4" type="ORF">BMERY_1730</name>
</gene>